<dbReference type="InterPro" id="IPR036185">
    <property type="entry name" value="DNA_heli_DnaB-like_N_sf"/>
</dbReference>
<dbReference type="PROSITE" id="PS51199">
    <property type="entry name" value="SF4_HELICASE"/>
    <property type="match status" value="1"/>
</dbReference>
<keyword evidence="4 12" id="KW-0378">Hydrolase</keyword>
<evidence type="ECO:0000256" key="3">
    <source>
        <dbReference type="ARBA" id="ARBA00022741"/>
    </source>
</evidence>
<evidence type="ECO:0000256" key="2">
    <source>
        <dbReference type="ARBA" id="ARBA00022705"/>
    </source>
</evidence>
<comment type="similarity">
    <text evidence="1">Belongs to the helicase family. DnaB subfamily.</text>
</comment>
<dbReference type="InterPro" id="IPR007693">
    <property type="entry name" value="DNA_helicase_DnaB-like_N"/>
</dbReference>
<dbReference type="InterPro" id="IPR007694">
    <property type="entry name" value="DNA_helicase_DnaB-like_C"/>
</dbReference>
<organism evidence="12 13">
    <name type="scientific">Aquibacillus rhizosphaerae</name>
    <dbReference type="NCBI Taxonomy" id="3051431"/>
    <lineage>
        <taxon>Bacteria</taxon>
        <taxon>Bacillati</taxon>
        <taxon>Bacillota</taxon>
        <taxon>Bacilli</taxon>
        <taxon>Bacillales</taxon>
        <taxon>Bacillaceae</taxon>
        <taxon>Aquibacillus</taxon>
    </lineage>
</organism>
<keyword evidence="5 12" id="KW-0347">Helicase</keyword>
<feature type="domain" description="SF4 helicase" evidence="11">
    <location>
        <begin position="158"/>
        <end position="423"/>
    </location>
</feature>
<proteinExistence type="inferred from homology"/>
<dbReference type="SUPFAM" id="SSF52540">
    <property type="entry name" value="P-loop containing nucleoside triphosphate hydrolases"/>
    <property type="match status" value="1"/>
</dbReference>
<dbReference type="InterPro" id="IPR027417">
    <property type="entry name" value="P-loop_NTPase"/>
</dbReference>
<evidence type="ECO:0000259" key="11">
    <source>
        <dbReference type="PROSITE" id="PS51199"/>
    </source>
</evidence>
<dbReference type="Pfam" id="PF03796">
    <property type="entry name" value="DnaB_C"/>
    <property type="match status" value="1"/>
</dbReference>
<keyword evidence="13" id="KW-1185">Reference proteome</keyword>
<dbReference type="Proteomes" id="UP001235343">
    <property type="component" value="Unassembled WGS sequence"/>
</dbReference>
<keyword evidence="6" id="KW-0067">ATP-binding</keyword>
<evidence type="ECO:0000313" key="12">
    <source>
        <dbReference type="EMBL" id="MDL4842502.1"/>
    </source>
</evidence>
<gene>
    <name evidence="12" type="ORF">QQS35_18875</name>
</gene>
<keyword evidence="2" id="KW-0235">DNA replication</keyword>
<evidence type="ECO:0000256" key="10">
    <source>
        <dbReference type="ARBA" id="ARBA00048954"/>
    </source>
</evidence>
<evidence type="ECO:0000256" key="7">
    <source>
        <dbReference type="ARBA" id="ARBA00023125"/>
    </source>
</evidence>
<comment type="caution">
    <text evidence="12">The sequence shown here is derived from an EMBL/GenBank/DDBJ whole genome shotgun (WGS) entry which is preliminary data.</text>
</comment>
<evidence type="ECO:0000256" key="9">
    <source>
        <dbReference type="ARBA" id="ARBA00044969"/>
    </source>
</evidence>
<dbReference type="CDD" id="cd00984">
    <property type="entry name" value="DnaB_C"/>
    <property type="match status" value="1"/>
</dbReference>
<dbReference type="PANTHER" id="PTHR30153:SF2">
    <property type="entry name" value="REPLICATIVE DNA HELICASE"/>
    <property type="match status" value="1"/>
</dbReference>
<name>A0ABT7L9F9_9BACI</name>
<keyword evidence="8" id="KW-0413">Isomerase</keyword>
<dbReference type="SUPFAM" id="SSF48024">
    <property type="entry name" value="N-terminal domain of DnaB helicase"/>
    <property type="match status" value="1"/>
</dbReference>
<dbReference type="Gene3D" id="1.10.860.10">
    <property type="entry name" value="DNAb Helicase, Chain A"/>
    <property type="match status" value="1"/>
</dbReference>
<evidence type="ECO:0000256" key="5">
    <source>
        <dbReference type="ARBA" id="ARBA00022806"/>
    </source>
</evidence>
<sequence length="429" mass="48542">MIDFNYEAEVSILGSIILEGALFTELVVNETHFHNLKHKKIYRAMYKVDQQRETIDFVTLTTALGDAINEVGGTTYLLKMAESVATTENIAHHQRLMLAAYRMKKAKEQAQIFMESASEEGLEQLISELNVCLEIGETDDEIDTYNHLVDISTDVTYPTIETPSCLSSYVELDEMTGGFQKGDLIIVAARPSVGKTAFALNVATGHCSNNGSTSIFSLEMGSKQLLHRMISSKALLHNQKWRTMAFNKEDLYNVIDAIGQISNWKLHLHEKIRTVSDIKAKLRKRVKDDPGGKHLAIIDYLQMITPMNRRERRDIEVGEITRELKLLALELDIPIILLSQLSRGVEQRNDKRPFMSDLRESGNIEQDADVIAFLYRDDYYNKDSDKSNIIEIILSKQRNGPTGTVELGFVKEFGRFVDMESGSVKTKVI</sequence>
<evidence type="ECO:0000256" key="8">
    <source>
        <dbReference type="ARBA" id="ARBA00023235"/>
    </source>
</evidence>
<evidence type="ECO:0000313" key="13">
    <source>
        <dbReference type="Proteomes" id="UP001235343"/>
    </source>
</evidence>
<keyword evidence="3" id="KW-0547">Nucleotide-binding</keyword>
<evidence type="ECO:0000256" key="1">
    <source>
        <dbReference type="ARBA" id="ARBA00008428"/>
    </source>
</evidence>
<dbReference type="InterPro" id="IPR016136">
    <property type="entry name" value="DNA_helicase_N/primase_C"/>
</dbReference>
<dbReference type="RefSeq" id="WP_285933772.1">
    <property type="nucleotide sequence ID" value="NZ_JASTZU010000058.1"/>
</dbReference>
<evidence type="ECO:0000256" key="4">
    <source>
        <dbReference type="ARBA" id="ARBA00022801"/>
    </source>
</evidence>
<evidence type="ECO:0000256" key="6">
    <source>
        <dbReference type="ARBA" id="ARBA00022840"/>
    </source>
</evidence>
<dbReference type="Pfam" id="PF00772">
    <property type="entry name" value="DnaB"/>
    <property type="match status" value="1"/>
</dbReference>
<dbReference type="EC" id="5.6.2.3" evidence="9"/>
<dbReference type="PANTHER" id="PTHR30153">
    <property type="entry name" value="REPLICATIVE DNA HELICASE DNAB"/>
    <property type="match status" value="1"/>
</dbReference>
<dbReference type="EMBL" id="JASTZU010000058">
    <property type="protein sequence ID" value="MDL4842502.1"/>
    <property type="molecule type" value="Genomic_DNA"/>
</dbReference>
<dbReference type="GO" id="GO:0003678">
    <property type="term" value="F:DNA helicase activity"/>
    <property type="evidence" value="ECO:0007669"/>
    <property type="project" value="UniProtKB-EC"/>
</dbReference>
<keyword evidence="7" id="KW-0238">DNA-binding</keyword>
<reference evidence="12 13" key="1">
    <citation type="submission" date="2023-06" db="EMBL/GenBank/DDBJ databases">
        <title>Aquibacillus rhizosphaerae LR5S19.</title>
        <authorList>
            <person name="Sun J.-Q."/>
        </authorList>
    </citation>
    <scope>NUCLEOTIDE SEQUENCE [LARGE SCALE GENOMIC DNA]</scope>
    <source>
        <strain evidence="12 13">LR5S19</strain>
    </source>
</reference>
<comment type="catalytic activity">
    <reaction evidence="10">
        <text>ATP + H2O = ADP + phosphate + H(+)</text>
        <dbReference type="Rhea" id="RHEA:13065"/>
        <dbReference type="ChEBI" id="CHEBI:15377"/>
        <dbReference type="ChEBI" id="CHEBI:15378"/>
        <dbReference type="ChEBI" id="CHEBI:30616"/>
        <dbReference type="ChEBI" id="CHEBI:43474"/>
        <dbReference type="ChEBI" id="CHEBI:456216"/>
        <dbReference type="EC" id="5.6.2.3"/>
    </reaction>
</comment>
<dbReference type="Gene3D" id="3.40.50.300">
    <property type="entry name" value="P-loop containing nucleotide triphosphate hydrolases"/>
    <property type="match status" value="1"/>
</dbReference>
<protein>
    <recommendedName>
        <fullName evidence="9">DNA 5'-3' helicase</fullName>
        <ecNumber evidence="9">5.6.2.3</ecNumber>
    </recommendedName>
</protein>
<accession>A0ABT7L9F9</accession>
<dbReference type="GO" id="GO:0016787">
    <property type="term" value="F:hydrolase activity"/>
    <property type="evidence" value="ECO:0007669"/>
    <property type="project" value="UniProtKB-KW"/>
</dbReference>